<dbReference type="HOGENOM" id="CLU_2390062_0_0_1"/>
<name>A4SAE6_OSTLU</name>
<evidence type="ECO:0000313" key="3">
    <source>
        <dbReference type="Proteomes" id="UP000001568"/>
    </source>
</evidence>
<dbReference type="InterPro" id="IPR006015">
    <property type="entry name" value="Universal_stress_UspA"/>
</dbReference>
<dbReference type="Proteomes" id="UP000001568">
    <property type="component" value="Chromosome 19"/>
</dbReference>
<dbReference type="Pfam" id="PF00582">
    <property type="entry name" value="Usp"/>
    <property type="match status" value="1"/>
</dbReference>
<dbReference type="PANTHER" id="PTHR31964">
    <property type="entry name" value="ADENINE NUCLEOTIDE ALPHA HYDROLASES-LIKE SUPERFAMILY PROTEIN"/>
    <property type="match status" value="1"/>
</dbReference>
<dbReference type="Gramene" id="ABP00689">
    <property type="protein sequence ID" value="ABP00689"/>
    <property type="gene ID" value="OSTLU_28542"/>
</dbReference>
<dbReference type="PANTHER" id="PTHR31964:SF113">
    <property type="entry name" value="USPA DOMAIN-CONTAINING PROTEIN"/>
    <property type="match status" value="1"/>
</dbReference>
<feature type="domain" description="UspA" evidence="1">
    <location>
        <begin position="22"/>
        <end position="73"/>
    </location>
</feature>
<dbReference type="eggNOG" id="ENOG502RHWX">
    <property type="taxonomic scope" value="Eukaryota"/>
</dbReference>
<dbReference type="RefSeq" id="XP_001422372.1">
    <property type="nucleotide sequence ID" value="XM_001422335.1"/>
</dbReference>
<dbReference type="PRINTS" id="PR01438">
    <property type="entry name" value="UNVRSLSTRESS"/>
</dbReference>
<dbReference type="KEGG" id="olu:OSTLU_28542"/>
<dbReference type="AlphaFoldDB" id="A4SAE6"/>
<dbReference type="STRING" id="436017.A4SAE6"/>
<keyword evidence="3" id="KW-1185">Reference proteome</keyword>
<dbReference type="InterPro" id="IPR006016">
    <property type="entry name" value="UspA"/>
</dbReference>
<dbReference type="GeneID" id="5006480"/>
<proteinExistence type="predicted"/>
<evidence type="ECO:0000313" key="2">
    <source>
        <dbReference type="EMBL" id="ABP00689.1"/>
    </source>
</evidence>
<gene>
    <name evidence="2" type="ORF">OSTLU_28542</name>
</gene>
<dbReference type="InterPro" id="IPR014729">
    <property type="entry name" value="Rossmann-like_a/b/a_fold"/>
</dbReference>
<evidence type="ECO:0000259" key="1">
    <source>
        <dbReference type="Pfam" id="PF00582"/>
    </source>
</evidence>
<dbReference type="EMBL" id="CP000599">
    <property type="protein sequence ID" value="ABP00689.1"/>
    <property type="molecule type" value="Genomic_DNA"/>
</dbReference>
<dbReference type="Gene3D" id="3.40.50.620">
    <property type="entry name" value="HUPs"/>
    <property type="match status" value="1"/>
</dbReference>
<accession>A4SAE6</accession>
<dbReference type="OrthoDB" id="843225at2759"/>
<protein>
    <recommendedName>
        <fullName evidence="1">UspA domain-containing protein</fullName>
    </recommendedName>
</protein>
<organism evidence="2 3">
    <name type="scientific">Ostreococcus lucimarinus (strain CCE9901)</name>
    <dbReference type="NCBI Taxonomy" id="436017"/>
    <lineage>
        <taxon>Eukaryota</taxon>
        <taxon>Viridiplantae</taxon>
        <taxon>Chlorophyta</taxon>
        <taxon>Mamiellophyceae</taxon>
        <taxon>Mamiellales</taxon>
        <taxon>Bathycoccaceae</taxon>
        <taxon>Ostreococcus</taxon>
    </lineage>
</organism>
<reference evidence="2 3" key="1">
    <citation type="journal article" date="2007" name="Proc. Natl. Acad. Sci. U.S.A.">
        <title>The tiny eukaryote Ostreococcus provides genomic insights into the paradox of plankton speciation.</title>
        <authorList>
            <person name="Palenik B."/>
            <person name="Grimwood J."/>
            <person name="Aerts A."/>
            <person name="Rouze P."/>
            <person name="Salamov A."/>
            <person name="Putnam N."/>
            <person name="Dupont C."/>
            <person name="Jorgensen R."/>
            <person name="Derelle E."/>
            <person name="Rombauts S."/>
            <person name="Zhou K."/>
            <person name="Otillar R."/>
            <person name="Merchant S.S."/>
            <person name="Podell S."/>
            <person name="Gaasterland T."/>
            <person name="Napoli C."/>
            <person name="Gendler K."/>
            <person name="Manuell A."/>
            <person name="Tai V."/>
            <person name="Vallon O."/>
            <person name="Piganeau G."/>
            <person name="Jancek S."/>
            <person name="Heijde M."/>
            <person name="Jabbari K."/>
            <person name="Bowler C."/>
            <person name="Lohr M."/>
            <person name="Robbens S."/>
            <person name="Werner G."/>
            <person name="Dubchak I."/>
            <person name="Pazour G.J."/>
            <person name="Ren Q."/>
            <person name="Paulsen I."/>
            <person name="Delwiche C."/>
            <person name="Schmutz J."/>
            <person name="Rokhsar D."/>
            <person name="Van de Peer Y."/>
            <person name="Moreau H."/>
            <person name="Grigoriev I.V."/>
        </authorList>
    </citation>
    <scope>NUCLEOTIDE SEQUENCE [LARGE SCALE GENOMIC DNA]</scope>
    <source>
        <strain evidence="2 3">CCE9901</strain>
    </source>
</reference>
<sequence length="94" mass="10333">MLRESETPYLVDLTCGSQGNVAVGELITAVAEAIDADVIVMATHNRGALARFFVGSVANFCLRNATMPVVLLRPGEYALDRKRSHHRVLIDRHD</sequence>
<dbReference type="SUPFAM" id="SSF52402">
    <property type="entry name" value="Adenine nucleotide alpha hydrolases-like"/>
    <property type="match status" value="1"/>
</dbReference>